<proteinExistence type="predicted"/>
<dbReference type="EMBL" id="JPMI01000016">
    <property type="protein sequence ID" value="KFA94374.1"/>
    <property type="molecule type" value="Genomic_DNA"/>
</dbReference>
<dbReference type="AlphaFoldDB" id="A0A084T0Y9"/>
<name>A0A084T0Y9_9BACT</name>
<dbReference type="Proteomes" id="UP000028547">
    <property type="component" value="Unassembled WGS sequence"/>
</dbReference>
<accession>A0A084T0Y9</accession>
<sequence length="434" mass="45374">MSSRFRRGLRHLFPLMILTVGSAYALASWNWCGRWSERTPVVLEQARAEGPLRAGAARVPLAPPYPVVVAGYGPPRPEASQADTPPQARAVVLATGDVKVGLVSLELLLVPDELVAAVRERAAGLGLQHVVVVATHAHSSFGGYDPRLVSQLVGTGRFRKAALEAAVAGATEALRQSMARLADVTLEVGEAKEPGLVRSRSGGEAPDGALTRAVLRGAQGPVAELLVFAAHPTVMPRKQAFVDPDWPGRLSQLREERSGVSLVLQGAAGNVSVDFNEGQGVEKALGYARAVAGLAERAAPVVAGSQRLAFARVEVALPRPDASRLVPSYSRAAGDNFLCASSSRTAEVGALTLGPLELLMLPGEPTVGAGEALVRRTGATGVLGLADGYVGYVETPERVEAGEGESRRQYFGPALLERLATGADEAARAAGFTR</sequence>
<gene>
    <name evidence="1" type="ORF">Q664_03160</name>
</gene>
<reference evidence="1 2" key="1">
    <citation type="submission" date="2014-07" db="EMBL/GenBank/DDBJ databases">
        <title>Draft Genome Sequence of Gephyronic Acid Producer, Cystobacter violaceus Strain Cb vi76.</title>
        <authorList>
            <person name="Stevens D.C."/>
            <person name="Young J."/>
            <person name="Carmichael R."/>
            <person name="Tan J."/>
            <person name="Taylor R.E."/>
        </authorList>
    </citation>
    <scope>NUCLEOTIDE SEQUENCE [LARGE SCALE GENOMIC DNA]</scope>
    <source>
        <strain evidence="1 2">Cb vi76</strain>
    </source>
</reference>
<dbReference type="RefSeq" id="WP_043389723.1">
    <property type="nucleotide sequence ID" value="NZ_JPMI01000016.1"/>
</dbReference>
<comment type="caution">
    <text evidence="1">The sequence shown here is derived from an EMBL/GenBank/DDBJ whole genome shotgun (WGS) entry which is preliminary data.</text>
</comment>
<protein>
    <recommendedName>
        <fullName evidence="3">Neutral/alkaline non-lysosomal ceramidase N-terminal domain-containing protein</fullName>
    </recommendedName>
</protein>
<organism evidence="1 2">
    <name type="scientific">Archangium violaceum Cb vi76</name>
    <dbReference type="NCBI Taxonomy" id="1406225"/>
    <lineage>
        <taxon>Bacteria</taxon>
        <taxon>Pseudomonadati</taxon>
        <taxon>Myxococcota</taxon>
        <taxon>Myxococcia</taxon>
        <taxon>Myxococcales</taxon>
        <taxon>Cystobacterineae</taxon>
        <taxon>Archangiaceae</taxon>
        <taxon>Archangium</taxon>
    </lineage>
</organism>
<evidence type="ECO:0000313" key="1">
    <source>
        <dbReference type="EMBL" id="KFA94374.1"/>
    </source>
</evidence>
<evidence type="ECO:0000313" key="2">
    <source>
        <dbReference type="Proteomes" id="UP000028547"/>
    </source>
</evidence>
<evidence type="ECO:0008006" key="3">
    <source>
        <dbReference type="Google" id="ProtNLM"/>
    </source>
</evidence>